<dbReference type="RefSeq" id="WP_196147807.1">
    <property type="nucleotide sequence ID" value="NZ_JADMLG010000001.1"/>
</dbReference>
<proteinExistence type="predicted"/>
<feature type="domain" description="Mce/MlaD" evidence="1">
    <location>
        <begin position="23"/>
        <end position="99"/>
    </location>
</feature>
<evidence type="ECO:0000313" key="4">
    <source>
        <dbReference type="Proteomes" id="UP000655751"/>
    </source>
</evidence>
<comment type="caution">
    <text evidence="3">The sequence shown here is derived from an EMBL/GenBank/DDBJ whole genome shotgun (WGS) entry which is preliminary data.</text>
</comment>
<name>A0A931N150_9NOCA</name>
<dbReference type="PANTHER" id="PTHR33371">
    <property type="entry name" value="INTERMEMBRANE PHOSPHOLIPID TRANSPORT SYSTEM BINDING PROTEIN MLAD-RELATED"/>
    <property type="match status" value="1"/>
</dbReference>
<accession>A0A931N150</accession>
<dbReference type="GO" id="GO:0051701">
    <property type="term" value="P:biological process involved in interaction with host"/>
    <property type="evidence" value="ECO:0007669"/>
    <property type="project" value="TreeGrafter"/>
</dbReference>
<protein>
    <submittedName>
        <fullName evidence="3">MCE family protein</fullName>
    </submittedName>
</protein>
<dbReference type="Pfam" id="PF11887">
    <property type="entry name" value="Mce4_CUP1"/>
    <property type="match status" value="1"/>
</dbReference>
<feature type="domain" description="Mammalian cell entry C-terminal" evidence="2">
    <location>
        <begin position="106"/>
        <end position="324"/>
    </location>
</feature>
<dbReference type="NCBIfam" id="TIGR00996">
    <property type="entry name" value="Mtu_fam_mce"/>
    <property type="match status" value="1"/>
</dbReference>
<dbReference type="InterPro" id="IPR003399">
    <property type="entry name" value="Mce/MlaD"/>
</dbReference>
<sequence>MVLVIAAVVALALGMFAGSFQETVTVRVDAPRSGLVLDPDAKVRIRGVEIGHVSEVSYADDRALLRLAIDPEQLELVPENATVDIRSTTIFGAKYVNFVAPPDASLTPMRPGTTVHAQSVTVEINTVFEQLAAVLAQIDPAKLNATLEALGTALDGRGAKLGDLLTRADAYLRELNPSLPALQRDVTAAAQVTALYSATAGDLLRTLDNAAATSTTIATSQGDLDALLLSVTGLANSGRAVLGASERDLVDALALLRPTSELLLEYAPTLNCVINGLGSLMPLAELLFGGGPDPWLAFNTNFMLAGESYKYPEDLPKVNATGGPRCDGVIDRVPGSHADYLVTDTNVGAPYVPPTKVDLNQPRVFEILFGGLPGVTSQF</sequence>
<dbReference type="PANTHER" id="PTHR33371:SF19">
    <property type="entry name" value="MCE-FAMILY PROTEIN MCE4A"/>
    <property type="match status" value="1"/>
</dbReference>
<evidence type="ECO:0000313" key="3">
    <source>
        <dbReference type="EMBL" id="MBH0775327.1"/>
    </source>
</evidence>
<dbReference type="InterPro" id="IPR024516">
    <property type="entry name" value="Mce_C"/>
</dbReference>
<dbReference type="Proteomes" id="UP000655751">
    <property type="component" value="Unassembled WGS sequence"/>
</dbReference>
<dbReference type="GO" id="GO:0005576">
    <property type="term" value="C:extracellular region"/>
    <property type="evidence" value="ECO:0007669"/>
    <property type="project" value="TreeGrafter"/>
</dbReference>
<gene>
    <name evidence="3" type="ORF">IT779_03385</name>
</gene>
<reference evidence="3" key="1">
    <citation type="submission" date="2020-11" db="EMBL/GenBank/DDBJ databases">
        <title>Nocardia NEAU-351.nov., a novel actinomycete isolated from the cow dung.</title>
        <authorList>
            <person name="Zhang X."/>
        </authorList>
    </citation>
    <scope>NUCLEOTIDE SEQUENCE</scope>
    <source>
        <strain evidence="3">NEAU-351</strain>
    </source>
</reference>
<evidence type="ECO:0000259" key="1">
    <source>
        <dbReference type="Pfam" id="PF02470"/>
    </source>
</evidence>
<dbReference type="InterPro" id="IPR052336">
    <property type="entry name" value="MlaD_Phospholipid_Transporter"/>
</dbReference>
<dbReference type="AlphaFoldDB" id="A0A931N150"/>
<dbReference type="Pfam" id="PF02470">
    <property type="entry name" value="MlaD"/>
    <property type="match status" value="1"/>
</dbReference>
<dbReference type="EMBL" id="JADMLG010000001">
    <property type="protein sequence ID" value="MBH0775327.1"/>
    <property type="molecule type" value="Genomic_DNA"/>
</dbReference>
<dbReference type="InterPro" id="IPR005693">
    <property type="entry name" value="Mce"/>
</dbReference>
<keyword evidence="4" id="KW-1185">Reference proteome</keyword>
<evidence type="ECO:0000259" key="2">
    <source>
        <dbReference type="Pfam" id="PF11887"/>
    </source>
</evidence>
<organism evidence="3 4">
    <name type="scientific">Nocardia bovistercoris</name>
    <dbReference type="NCBI Taxonomy" id="2785916"/>
    <lineage>
        <taxon>Bacteria</taxon>
        <taxon>Bacillati</taxon>
        <taxon>Actinomycetota</taxon>
        <taxon>Actinomycetes</taxon>
        <taxon>Mycobacteriales</taxon>
        <taxon>Nocardiaceae</taxon>
        <taxon>Nocardia</taxon>
    </lineage>
</organism>